<dbReference type="PANTHER" id="PTHR31503:SF22">
    <property type="entry name" value="VACUOLAR CALCIUM ION TRANSPORTER"/>
    <property type="match status" value="1"/>
</dbReference>
<evidence type="ECO:0000256" key="4">
    <source>
        <dbReference type="ARBA" id="ARBA00022692"/>
    </source>
</evidence>
<dbReference type="OrthoDB" id="1699231at2759"/>
<keyword evidence="12" id="KW-1185">Reference proteome</keyword>
<dbReference type="RefSeq" id="XP_024336481.1">
    <property type="nucleotide sequence ID" value="XM_024486241.1"/>
</dbReference>
<dbReference type="InterPro" id="IPR004837">
    <property type="entry name" value="NaCa_Exmemb"/>
</dbReference>
<dbReference type="GO" id="GO:0005774">
    <property type="term" value="C:vacuolar membrane"/>
    <property type="evidence" value="ECO:0007669"/>
    <property type="project" value="UniProtKB-ARBA"/>
</dbReference>
<keyword evidence="5 9" id="KW-1133">Transmembrane helix</keyword>
<protein>
    <recommendedName>
        <fullName evidence="10">Sodium/calcium exchanger membrane region domain-containing protein</fullName>
    </recommendedName>
</protein>
<name>A0A1X6MTJ7_9APHY</name>
<gene>
    <name evidence="11" type="ORF">POSPLADRAFT_1148968</name>
</gene>
<dbReference type="InterPro" id="IPR004713">
    <property type="entry name" value="CaH_exchang"/>
</dbReference>
<organism evidence="11 12">
    <name type="scientific">Postia placenta MAD-698-R-SB12</name>
    <dbReference type="NCBI Taxonomy" id="670580"/>
    <lineage>
        <taxon>Eukaryota</taxon>
        <taxon>Fungi</taxon>
        <taxon>Dikarya</taxon>
        <taxon>Basidiomycota</taxon>
        <taxon>Agaricomycotina</taxon>
        <taxon>Agaricomycetes</taxon>
        <taxon>Polyporales</taxon>
        <taxon>Adustoporiaceae</taxon>
        <taxon>Rhodonia</taxon>
    </lineage>
</organism>
<evidence type="ECO:0000256" key="3">
    <source>
        <dbReference type="ARBA" id="ARBA00022448"/>
    </source>
</evidence>
<dbReference type="EMBL" id="KZ110601">
    <property type="protein sequence ID" value="OSX59687.1"/>
    <property type="molecule type" value="Genomic_DNA"/>
</dbReference>
<feature type="transmembrane region" description="Helical" evidence="9">
    <location>
        <begin position="262"/>
        <end position="280"/>
    </location>
</feature>
<dbReference type="AlphaFoldDB" id="A0A1X6MTJ7"/>
<keyword evidence="4 9" id="KW-0812">Transmembrane</keyword>
<dbReference type="GO" id="GO:0012505">
    <property type="term" value="C:endomembrane system"/>
    <property type="evidence" value="ECO:0007669"/>
    <property type="project" value="UniProtKB-SubCell"/>
</dbReference>
<evidence type="ECO:0000313" key="12">
    <source>
        <dbReference type="Proteomes" id="UP000194127"/>
    </source>
</evidence>
<sequence>MPLPNIRTPLLRTGQDTSSSSSSLSMFQAYLGIDSWISVLLVFVPLSLLSRSLDWDVALRFWFSLLAIPPLATVLDRSVRELSKNLSSTSGGLLEALAANEVNLFIGILALMQDQALRVQGFIVGSILVSTPLALGSAFFTGGNIESSKTSASGLRFMSHGTAIILLITYLGYQAIQLKARSTLSMNEPRQSQSPRTTILAATLGILVASVEEATARENIPQVFVSVILLPIVSNTAKYLNAVSAAHRGSITTSIGSCIDSVIQLATFVAPVLVITGWIASRELPLFFSAFQNTHCGFRLLMLYGIIAMARAYPLGRLGDKSCSTSALPPVWKS</sequence>
<dbReference type="PANTHER" id="PTHR31503">
    <property type="entry name" value="VACUOLAR CALCIUM ION TRANSPORTER"/>
    <property type="match status" value="1"/>
</dbReference>
<evidence type="ECO:0000256" key="1">
    <source>
        <dbReference type="ARBA" id="ARBA00004127"/>
    </source>
</evidence>
<comment type="similarity">
    <text evidence="2">Belongs to the Ca(2+):cation antiporter (CaCA) (TC 2.A.19) family.</text>
</comment>
<feature type="transmembrane region" description="Helical" evidence="9">
    <location>
        <begin position="91"/>
        <end position="112"/>
    </location>
</feature>
<evidence type="ECO:0000256" key="5">
    <source>
        <dbReference type="ARBA" id="ARBA00022989"/>
    </source>
</evidence>
<evidence type="ECO:0000256" key="2">
    <source>
        <dbReference type="ARBA" id="ARBA00008170"/>
    </source>
</evidence>
<dbReference type="STRING" id="670580.A0A1X6MTJ7"/>
<feature type="domain" description="Sodium/calcium exchanger membrane region" evidence="10">
    <location>
        <begin position="200"/>
        <end position="308"/>
    </location>
</feature>
<evidence type="ECO:0000256" key="7">
    <source>
        <dbReference type="ARBA" id="ARBA00023136"/>
    </source>
</evidence>
<keyword evidence="7 9" id="KW-0472">Membrane</keyword>
<dbReference type="GeneID" id="36331190"/>
<dbReference type="InterPro" id="IPR044880">
    <property type="entry name" value="NCX_ion-bd_dom_sf"/>
</dbReference>
<dbReference type="Pfam" id="PF01699">
    <property type="entry name" value="Na_Ca_ex"/>
    <property type="match status" value="1"/>
</dbReference>
<dbReference type="Proteomes" id="UP000194127">
    <property type="component" value="Unassembled WGS sequence"/>
</dbReference>
<comment type="subcellular location">
    <subcellularLocation>
        <location evidence="1">Endomembrane system</location>
        <topology evidence="1">Multi-pass membrane protein</topology>
    </subcellularLocation>
</comment>
<proteinExistence type="inferred from homology"/>
<evidence type="ECO:0000256" key="8">
    <source>
        <dbReference type="SAM" id="MobiDB-lite"/>
    </source>
</evidence>
<feature type="transmembrane region" description="Helical" evidence="9">
    <location>
        <begin position="61"/>
        <end position="79"/>
    </location>
</feature>
<dbReference type="Gene3D" id="1.20.1420.30">
    <property type="entry name" value="NCX, central ion-binding region"/>
    <property type="match status" value="1"/>
</dbReference>
<dbReference type="GO" id="GO:0015369">
    <property type="term" value="F:calcium:proton antiporter activity"/>
    <property type="evidence" value="ECO:0007669"/>
    <property type="project" value="TreeGrafter"/>
</dbReference>
<feature type="transmembrane region" description="Helical" evidence="9">
    <location>
        <begin position="286"/>
        <end position="307"/>
    </location>
</feature>
<evidence type="ECO:0000256" key="9">
    <source>
        <dbReference type="SAM" id="Phobius"/>
    </source>
</evidence>
<evidence type="ECO:0000259" key="10">
    <source>
        <dbReference type="Pfam" id="PF01699"/>
    </source>
</evidence>
<accession>A0A1X6MTJ7</accession>
<feature type="transmembrane region" description="Helical" evidence="9">
    <location>
        <begin position="27"/>
        <end position="49"/>
    </location>
</feature>
<feature type="region of interest" description="Disordered" evidence="8">
    <location>
        <begin position="1"/>
        <end position="21"/>
    </location>
</feature>
<evidence type="ECO:0000313" key="11">
    <source>
        <dbReference type="EMBL" id="OSX59687.1"/>
    </source>
</evidence>
<keyword evidence="6" id="KW-0406">Ion transport</keyword>
<reference evidence="11 12" key="1">
    <citation type="submission" date="2017-04" db="EMBL/GenBank/DDBJ databases">
        <title>Genome Sequence of the Model Brown-Rot Fungus Postia placenta SB12.</title>
        <authorList>
            <consortium name="DOE Joint Genome Institute"/>
            <person name="Gaskell J."/>
            <person name="Kersten P."/>
            <person name="Larrondo L.F."/>
            <person name="Canessa P."/>
            <person name="Martinez D."/>
            <person name="Hibbett D."/>
            <person name="Schmoll M."/>
            <person name="Kubicek C.P."/>
            <person name="Martinez A.T."/>
            <person name="Yadav J."/>
            <person name="Master E."/>
            <person name="Magnuson J.K."/>
            <person name="James T."/>
            <person name="Yaver D."/>
            <person name="Berka R."/>
            <person name="Labutti K."/>
            <person name="Lipzen A."/>
            <person name="Aerts A."/>
            <person name="Barry K."/>
            <person name="Henrissat B."/>
            <person name="Blanchette R."/>
            <person name="Grigoriev I."/>
            <person name="Cullen D."/>
        </authorList>
    </citation>
    <scope>NUCLEOTIDE SEQUENCE [LARGE SCALE GENOMIC DNA]</scope>
    <source>
        <strain evidence="11 12">MAD-698-R-SB12</strain>
    </source>
</reference>
<keyword evidence="3" id="KW-0813">Transport</keyword>
<evidence type="ECO:0000256" key="6">
    <source>
        <dbReference type="ARBA" id="ARBA00023065"/>
    </source>
</evidence>
<feature type="transmembrane region" description="Helical" evidence="9">
    <location>
        <begin position="119"/>
        <end position="142"/>
    </location>
</feature>
<feature type="transmembrane region" description="Helical" evidence="9">
    <location>
        <begin position="154"/>
        <end position="173"/>
    </location>
</feature>
<dbReference type="GO" id="GO:0006874">
    <property type="term" value="P:intracellular calcium ion homeostasis"/>
    <property type="evidence" value="ECO:0007669"/>
    <property type="project" value="TreeGrafter"/>
</dbReference>